<feature type="signal peptide" evidence="2">
    <location>
        <begin position="1"/>
        <end position="21"/>
    </location>
</feature>
<accession>A0A317CPN1</accession>
<keyword evidence="4" id="KW-1185">Reference proteome</keyword>
<feature type="region of interest" description="Disordered" evidence="1">
    <location>
        <begin position="102"/>
        <end position="122"/>
    </location>
</feature>
<gene>
    <name evidence="3" type="ORF">DKW60_01490</name>
</gene>
<dbReference type="RefSeq" id="WP_109835890.1">
    <property type="nucleotide sequence ID" value="NZ_QGKM01000003.1"/>
</dbReference>
<evidence type="ECO:0000313" key="4">
    <source>
        <dbReference type="Proteomes" id="UP000245539"/>
    </source>
</evidence>
<organism evidence="3 4">
    <name type="scientific">Leucothrix pacifica</name>
    <dbReference type="NCBI Taxonomy" id="1247513"/>
    <lineage>
        <taxon>Bacteria</taxon>
        <taxon>Pseudomonadati</taxon>
        <taxon>Pseudomonadota</taxon>
        <taxon>Gammaproteobacteria</taxon>
        <taxon>Thiotrichales</taxon>
        <taxon>Thiotrichaceae</taxon>
        <taxon>Leucothrix</taxon>
    </lineage>
</organism>
<dbReference type="OrthoDB" id="9961555at2"/>
<protein>
    <submittedName>
        <fullName evidence="3">Uncharacterized protein</fullName>
    </submittedName>
</protein>
<feature type="chain" id="PRO_5016244210" evidence="2">
    <location>
        <begin position="22"/>
        <end position="122"/>
    </location>
</feature>
<sequence length="122" mass="13396">MNTPPLLQTFLLCCLFSSVNATTQPPVDADATKSSEAAINNDLIAKVMLTDEEQQFIEAECMRFAVDDEVPVDDLADYIAICNSELTVAVKTALLERRAKAKGRARISNKVKSRTPDQPQPL</sequence>
<evidence type="ECO:0000256" key="2">
    <source>
        <dbReference type="SAM" id="SignalP"/>
    </source>
</evidence>
<dbReference type="AlphaFoldDB" id="A0A317CPN1"/>
<evidence type="ECO:0000313" key="3">
    <source>
        <dbReference type="EMBL" id="PWR00519.1"/>
    </source>
</evidence>
<dbReference type="Proteomes" id="UP000245539">
    <property type="component" value="Unassembled WGS sequence"/>
</dbReference>
<comment type="caution">
    <text evidence="3">The sequence shown here is derived from an EMBL/GenBank/DDBJ whole genome shotgun (WGS) entry which is preliminary data.</text>
</comment>
<feature type="compositionally biased region" description="Basic residues" evidence="1">
    <location>
        <begin position="102"/>
        <end position="113"/>
    </location>
</feature>
<evidence type="ECO:0000256" key="1">
    <source>
        <dbReference type="SAM" id="MobiDB-lite"/>
    </source>
</evidence>
<reference evidence="3 4" key="1">
    <citation type="submission" date="2018-05" db="EMBL/GenBank/DDBJ databases">
        <title>Leucothrix arctica sp. nov., isolated from Arctic seawater.</title>
        <authorList>
            <person name="Choi A."/>
            <person name="Baek K."/>
        </authorList>
    </citation>
    <scope>NUCLEOTIDE SEQUENCE [LARGE SCALE GENOMIC DNA]</scope>
    <source>
        <strain evidence="3 4">JCM 18388</strain>
    </source>
</reference>
<keyword evidence="2" id="KW-0732">Signal</keyword>
<proteinExistence type="predicted"/>
<name>A0A317CPN1_9GAMM</name>
<dbReference type="EMBL" id="QGKM01000003">
    <property type="protein sequence ID" value="PWR00519.1"/>
    <property type="molecule type" value="Genomic_DNA"/>
</dbReference>